<evidence type="ECO:0000256" key="8">
    <source>
        <dbReference type="ARBA" id="ARBA00023175"/>
    </source>
</evidence>
<evidence type="ECO:0000259" key="12">
    <source>
        <dbReference type="Pfam" id="PF17107"/>
    </source>
</evidence>
<gene>
    <name evidence="13" type="ORF">BP6252_11005</name>
</gene>
<evidence type="ECO:0000313" key="13">
    <source>
        <dbReference type="EMBL" id="RDW63460.1"/>
    </source>
</evidence>
<dbReference type="Gene3D" id="3.40.50.300">
    <property type="entry name" value="P-loop containing nucleotide triphosphate hydrolases"/>
    <property type="match status" value="1"/>
</dbReference>
<dbReference type="GO" id="GO:0007018">
    <property type="term" value="P:microtubule-based movement"/>
    <property type="evidence" value="ECO:0007669"/>
    <property type="project" value="TreeGrafter"/>
</dbReference>
<reference evidence="13 14" key="1">
    <citation type="journal article" date="2018" name="IMA Fungus">
        <title>IMA Genome-F 9: Draft genome sequence of Annulohypoxylon stygium, Aspergillus mulundensis, Berkeleyomyces basicola (syn. Thielaviopsis basicola), Ceratocystis smalleyi, two Cercospora beticola strains, Coleophoma cylindrospora, Fusarium fracticaudum, Phialophora cf. hyalina, and Morchella septimelata.</title>
        <authorList>
            <person name="Wingfield B.D."/>
            <person name="Bills G.F."/>
            <person name="Dong Y."/>
            <person name="Huang W."/>
            <person name="Nel W.J."/>
            <person name="Swalarsk-Parry B.S."/>
            <person name="Vaghefi N."/>
            <person name="Wilken P.M."/>
            <person name="An Z."/>
            <person name="de Beer Z.W."/>
            <person name="De Vos L."/>
            <person name="Chen L."/>
            <person name="Duong T.A."/>
            <person name="Gao Y."/>
            <person name="Hammerbacher A."/>
            <person name="Kikkert J.R."/>
            <person name="Li Y."/>
            <person name="Li H."/>
            <person name="Li K."/>
            <person name="Li Q."/>
            <person name="Liu X."/>
            <person name="Ma X."/>
            <person name="Naidoo K."/>
            <person name="Pethybridge S.J."/>
            <person name="Sun J."/>
            <person name="Steenkamp E.T."/>
            <person name="van der Nest M.A."/>
            <person name="van Wyk S."/>
            <person name="Wingfield M.J."/>
            <person name="Xiong C."/>
            <person name="Yue Q."/>
            <person name="Zhang X."/>
        </authorList>
    </citation>
    <scope>NUCLEOTIDE SEQUENCE [LARGE SCALE GENOMIC DNA]</scope>
    <source>
        <strain evidence="13 14">BP6252</strain>
    </source>
</reference>
<keyword evidence="9" id="KW-0206">Cytoskeleton</keyword>
<comment type="similarity">
    <text evidence="2">Belongs to the kinesin light chain family.</text>
</comment>
<dbReference type="GO" id="GO:0005871">
    <property type="term" value="C:kinesin complex"/>
    <property type="evidence" value="ECO:0007669"/>
    <property type="project" value="InterPro"/>
</dbReference>
<dbReference type="Pfam" id="PF13374">
    <property type="entry name" value="TPR_10"/>
    <property type="match status" value="1"/>
</dbReference>
<comment type="caution">
    <text evidence="13">The sequence shown here is derived from an EMBL/GenBank/DDBJ whole genome shotgun (WGS) entry which is preliminary data.</text>
</comment>
<dbReference type="InterPro" id="IPR002182">
    <property type="entry name" value="NB-ARC"/>
</dbReference>
<dbReference type="Pfam" id="PF17107">
    <property type="entry name" value="SesA"/>
    <property type="match status" value="1"/>
</dbReference>
<keyword evidence="7" id="KW-0175">Coiled coil</keyword>
<evidence type="ECO:0000256" key="4">
    <source>
        <dbReference type="ARBA" id="ARBA00022701"/>
    </source>
</evidence>
<feature type="repeat" description="TPR" evidence="10">
    <location>
        <begin position="714"/>
        <end position="747"/>
    </location>
</feature>
<evidence type="ECO:0000256" key="3">
    <source>
        <dbReference type="ARBA" id="ARBA00022490"/>
    </source>
</evidence>
<keyword evidence="8" id="KW-0505">Motor protein</keyword>
<dbReference type="GO" id="GO:0019894">
    <property type="term" value="F:kinesin binding"/>
    <property type="evidence" value="ECO:0007669"/>
    <property type="project" value="TreeGrafter"/>
</dbReference>
<evidence type="ECO:0000256" key="6">
    <source>
        <dbReference type="ARBA" id="ARBA00022803"/>
    </source>
</evidence>
<dbReference type="STRING" id="1849047.A0A3D8QP95"/>
<dbReference type="InterPro" id="IPR031352">
    <property type="entry name" value="SesA"/>
</dbReference>
<dbReference type="Pfam" id="PF13424">
    <property type="entry name" value="TPR_12"/>
    <property type="match status" value="3"/>
</dbReference>
<keyword evidence="14" id="KW-1185">Reference proteome</keyword>
<dbReference type="Gene3D" id="1.25.40.10">
    <property type="entry name" value="Tetratricopeptide repeat domain"/>
    <property type="match status" value="3"/>
</dbReference>
<dbReference type="InterPro" id="IPR019734">
    <property type="entry name" value="TPR_rpt"/>
</dbReference>
<dbReference type="PANTHER" id="PTHR45783">
    <property type="entry name" value="KINESIN LIGHT CHAIN"/>
    <property type="match status" value="1"/>
</dbReference>
<evidence type="ECO:0000256" key="2">
    <source>
        <dbReference type="ARBA" id="ARBA00009622"/>
    </source>
</evidence>
<dbReference type="InterPro" id="IPR002151">
    <property type="entry name" value="Kinesin_light"/>
</dbReference>
<dbReference type="SUPFAM" id="SSF48452">
    <property type="entry name" value="TPR-like"/>
    <property type="match status" value="3"/>
</dbReference>
<proteinExistence type="inferred from homology"/>
<evidence type="ECO:0000256" key="5">
    <source>
        <dbReference type="ARBA" id="ARBA00022737"/>
    </source>
</evidence>
<dbReference type="GO" id="GO:0005737">
    <property type="term" value="C:cytoplasm"/>
    <property type="evidence" value="ECO:0007669"/>
    <property type="project" value="TreeGrafter"/>
</dbReference>
<dbReference type="OrthoDB" id="626167at2759"/>
<evidence type="ECO:0000256" key="1">
    <source>
        <dbReference type="ARBA" id="ARBA00004245"/>
    </source>
</evidence>
<keyword evidence="6 10" id="KW-0802">TPR repeat</keyword>
<keyword evidence="4" id="KW-0493">Microtubule</keyword>
<dbReference type="PANTHER" id="PTHR45783:SF3">
    <property type="entry name" value="KINESIN LIGHT CHAIN"/>
    <property type="match status" value="1"/>
</dbReference>
<feature type="domain" description="NB-ARC" evidence="11">
    <location>
        <begin position="177"/>
        <end position="336"/>
    </location>
</feature>
<sequence length="983" mass="111910">MAEVITAIGIISNIFQLVDLGNRVLTRITDSQCRSRFQCIEMQIPLLLDILNRLRNSIDKDIVSKAGYQVLKQTILSCQDQIEALSRLLHIILPSPGDSMFQRTIKAIKSFREEGKVAVIQKALEEHKTTLILYCVQLGNERSLLPIEYSHSPYFGTPALRVKQFIGRTNEIAAIDEAIGDLGMRTLHKRVVVIIGMGGTGKTQLTLEFCHQASVAGKFSTIFWIDASSLATVSRSFESILEMLPNSPRSLPDAAAKIAFVKYAIRTSTKPWLLVFDNFDWPCAFQERPIQSFFPAGGCGAFIITSRHKGSQRLGNTIHLENMSEANCLELLFQRSGRKQSAKSVDDAKALVDRLGYLPLAIDQAAAYINTRNIDLQDFVESYDSRKESVLKHTPELWEYRRVIDQGNTESLLSVFTTWEVSVGFISNDHYNKDSKVNFLTVSAFLNNFTISEYIFRQYSSGHTSDPDWMEMFKTSHHWDRYKFEDVIVELSSLSLIQNLGYSSDYGYKFLMHPIVRDWVKLRISYHNRQLFAKEAILMVTNSIDENYSEQLPLHKKRDILAYLDSCVTNADLYLEGTNSFVGGGLRNAAVKFACFYKRQARYDEAKRLWMKIVRARENDNGADDLKTLDATFELGNVFGKEGQYQKAQDLYARTVAGYEKWFGMHQEDSSRLLANPTYGCNEVSDENCRDFPRGPSVHLPGQRHLLGYLDESAASVVRLATAYRKQGRYSEAILWYTTALSIQEKLLGSDHLDTFKTLMNLAVMKCEMGELVEAENILERVVSGRERKQGKDHLNTLRAVYNLARVCSMSGKYKHSEILYDRALREQEKQLGHDHPFTLKTAKDFAQLRYLQGNYIEAEILYMRAISGLSQKCGSEHPNTLSAATGLSNVYREQGKYLAAQELHSKTLSVLETHLGYNRPNVLRAVRDLGILFYRVGKLKEAKEVLERAREEFTRLFGPWHRDIVECNQHIAKIGVFKETVS</sequence>
<organism evidence="13 14">
    <name type="scientific">Coleophoma cylindrospora</name>
    <dbReference type="NCBI Taxonomy" id="1849047"/>
    <lineage>
        <taxon>Eukaryota</taxon>
        <taxon>Fungi</taxon>
        <taxon>Dikarya</taxon>
        <taxon>Ascomycota</taxon>
        <taxon>Pezizomycotina</taxon>
        <taxon>Leotiomycetes</taxon>
        <taxon>Helotiales</taxon>
        <taxon>Dermateaceae</taxon>
        <taxon>Coleophoma</taxon>
    </lineage>
</organism>
<evidence type="ECO:0000256" key="9">
    <source>
        <dbReference type="ARBA" id="ARBA00023212"/>
    </source>
</evidence>
<comment type="subcellular location">
    <subcellularLocation>
        <location evidence="1">Cytoplasm</location>
        <location evidence="1">Cytoskeleton</location>
    </subcellularLocation>
</comment>
<name>A0A3D8QP95_9HELO</name>
<dbReference type="PROSITE" id="PS50005">
    <property type="entry name" value="TPR"/>
    <property type="match status" value="1"/>
</dbReference>
<dbReference type="AlphaFoldDB" id="A0A3D8QP95"/>
<dbReference type="GO" id="GO:0005874">
    <property type="term" value="C:microtubule"/>
    <property type="evidence" value="ECO:0007669"/>
    <property type="project" value="UniProtKB-KW"/>
</dbReference>
<feature type="domain" description="NACHT-NTPase and P-loop NTPases N-terminal" evidence="12">
    <location>
        <begin position="11"/>
        <end position="129"/>
    </location>
</feature>
<evidence type="ECO:0000259" key="11">
    <source>
        <dbReference type="Pfam" id="PF00931"/>
    </source>
</evidence>
<dbReference type="GO" id="GO:0043531">
    <property type="term" value="F:ADP binding"/>
    <property type="evidence" value="ECO:0007669"/>
    <property type="project" value="InterPro"/>
</dbReference>
<protein>
    <recommendedName>
        <fullName evidence="15">NB-ARC domain-containing protein</fullName>
    </recommendedName>
</protein>
<evidence type="ECO:0000313" key="14">
    <source>
        <dbReference type="Proteomes" id="UP000256645"/>
    </source>
</evidence>
<dbReference type="SUPFAM" id="SSF52540">
    <property type="entry name" value="P-loop containing nucleoside triphosphate hydrolases"/>
    <property type="match status" value="1"/>
</dbReference>
<dbReference type="InterPro" id="IPR027417">
    <property type="entry name" value="P-loop_NTPase"/>
</dbReference>
<evidence type="ECO:0008006" key="15">
    <source>
        <dbReference type="Google" id="ProtNLM"/>
    </source>
</evidence>
<keyword evidence="3" id="KW-0963">Cytoplasm</keyword>
<accession>A0A3D8QP95</accession>
<dbReference type="SMART" id="SM00028">
    <property type="entry name" value="TPR"/>
    <property type="match status" value="7"/>
</dbReference>
<dbReference type="EMBL" id="PDLM01000013">
    <property type="protein sequence ID" value="RDW63460.1"/>
    <property type="molecule type" value="Genomic_DNA"/>
</dbReference>
<keyword evidence="5" id="KW-0677">Repeat</keyword>
<dbReference type="Pfam" id="PF00931">
    <property type="entry name" value="NB-ARC"/>
    <property type="match status" value="1"/>
</dbReference>
<dbReference type="InterPro" id="IPR011990">
    <property type="entry name" value="TPR-like_helical_dom_sf"/>
</dbReference>
<dbReference type="Proteomes" id="UP000256645">
    <property type="component" value="Unassembled WGS sequence"/>
</dbReference>
<evidence type="ECO:0000256" key="10">
    <source>
        <dbReference type="PROSITE-ProRule" id="PRU00339"/>
    </source>
</evidence>
<evidence type="ECO:0000256" key="7">
    <source>
        <dbReference type="ARBA" id="ARBA00023054"/>
    </source>
</evidence>